<organism evidence="2 3">
    <name type="scientific">Prorocentrum cordatum</name>
    <dbReference type="NCBI Taxonomy" id="2364126"/>
    <lineage>
        <taxon>Eukaryota</taxon>
        <taxon>Sar</taxon>
        <taxon>Alveolata</taxon>
        <taxon>Dinophyceae</taxon>
        <taxon>Prorocentrales</taxon>
        <taxon>Prorocentraceae</taxon>
        <taxon>Prorocentrum</taxon>
    </lineage>
</organism>
<reference evidence="2" key="1">
    <citation type="submission" date="2023-10" db="EMBL/GenBank/DDBJ databases">
        <authorList>
            <person name="Chen Y."/>
            <person name="Shah S."/>
            <person name="Dougan E. K."/>
            <person name="Thang M."/>
            <person name="Chan C."/>
        </authorList>
    </citation>
    <scope>NUCLEOTIDE SEQUENCE [LARGE SCALE GENOMIC DNA]</scope>
</reference>
<feature type="compositionally biased region" description="Basic and acidic residues" evidence="1">
    <location>
        <begin position="323"/>
        <end position="335"/>
    </location>
</feature>
<dbReference type="Proteomes" id="UP001189429">
    <property type="component" value="Unassembled WGS sequence"/>
</dbReference>
<gene>
    <name evidence="2" type="ORF">PCOR1329_LOCUS35467</name>
</gene>
<feature type="region of interest" description="Disordered" evidence="1">
    <location>
        <begin position="312"/>
        <end position="357"/>
    </location>
</feature>
<feature type="compositionally biased region" description="Basic and acidic residues" evidence="1">
    <location>
        <begin position="155"/>
        <end position="173"/>
    </location>
</feature>
<feature type="compositionally biased region" description="Pro residues" evidence="1">
    <location>
        <begin position="230"/>
        <end position="243"/>
    </location>
</feature>
<comment type="caution">
    <text evidence="2">The sequence shown here is derived from an EMBL/GenBank/DDBJ whole genome shotgun (WGS) entry which is preliminary data.</text>
</comment>
<name>A0ABN9T4F2_9DINO</name>
<evidence type="ECO:0000313" key="2">
    <source>
        <dbReference type="EMBL" id="CAK0839904.1"/>
    </source>
</evidence>
<keyword evidence="3" id="KW-1185">Reference proteome</keyword>
<sequence>MPLPPDLAGCIAEARGLLDRLERQAQLAIDEARKKASEHGAEIETKVTELEDELDKERGETKRLRATLGKRDDEIKRLEDQRDNLEDRSRREAPARQERDAGRGRRSWSRQREAGGRRTETSRSARRGAGGGGGRPRSRSKSIARVPPTQGRGAGDAREQNRERSPLPREPPKKPWQQQARDRDAAAWRSGQQQRDARRDDGAQRDERRRDDGVRQPPEPRRSGGTAPSSAPPPPPPPKPTHAPAPEGGGGEASKSRSRSGSVHLNVRMPHNTAYDGGTVEAEVINRPALNSGEMTVWQAQIQMFLSNYAGTKRPVDIRGPPRKTEEEARSDADKLTAASVRGPGDVRKLANGLHRG</sequence>
<evidence type="ECO:0000256" key="1">
    <source>
        <dbReference type="SAM" id="MobiDB-lite"/>
    </source>
</evidence>
<accession>A0ABN9T4F2</accession>
<feature type="region of interest" description="Disordered" evidence="1">
    <location>
        <begin position="32"/>
        <end position="274"/>
    </location>
</feature>
<evidence type="ECO:0000313" key="3">
    <source>
        <dbReference type="Proteomes" id="UP001189429"/>
    </source>
</evidence>
<feature type="compositionally biased region" description="Basic and acidic residues" evidence="1">
    <location>
        <begin position="110"/>
        <end position="123"/>
    </location>
</feature>
<proteinExistence type="predicted"/>
<dbReference type="EMBL" id="CAUYUJ010014333">
    <property type="protein sequence ID" value="CAK0839904.1"/>
    <property type="molecule type" value="Genomic_DNA"/>
</dbReference>
<protein>
    <submittedName>
        <fullName evidence="2">Uncharacterized protein</fullName>
    </submittedName>
</protein>
<feature type="compositionally biased region" description="Basic and acidic residues" evidence="1">
    <location>
        <begin position="32"/>
        <end position="103"/>
    </location>
</feature>
<feature type="compositionally biased region" description="Basic and acidic residues" evidence="1">
    <location>
        <begin position="195"/>
        <end position="222"/>
    </location>
</feature>